<feature type="transmembrane region" description="Helical" evidence="2">
    <location>
        <begin position="48"/>
        <end position="69"/>
    </location>
</feature>
<dbReference type="AlphaFoldDB" id="A0A2S0WVR7"/>
<dbReference type="KEGG" id="agm:DCE93_07005"/>
<gene>
    <name evidence="3" type="ORF">DCE93_07005</name>
</gene>
<feature type="transmembrane region" description="Helical" evidence="2">
    <location>
        <begin position="170"/>
        <end position="191"/>
    </location>
</feature>
<evidence type="ECO:0000256" key="1">
    <source>
        <dbReference type="SAM" id="MobiDB-lite"/>
    </source>
</evidence>
<name>A0A2S0WVR7_9MICO</name>
<feature type="region of interest" description="Disordered" evidence="1">
    <location>
        <begin position="450"/>
        <end position="496"/>
    </location>
</feature>
<dbReference type="EMBL" id="CP028913">
    <property type="protein sequence ID" value="AWB95439.1"/>
    <property type="molecule type" value="Genomic_DNA"/>
</dbReference>
<protein>
    <submittedName>
        <fullName evidence="3">DUF2254 domain-containing protein</fullName>
    </submittedName>
</protein>
<feature type="transmembrane region" description="Helical" evidence="2">
    <location>
        <begin position="138"/>
        <end position="158"/>
    </location>
</feature>
<feature type="transmembrane region" description="Helical" evidence="2">
    <location>
        <begin position="89"/>
        <end position="117"/>
    </location>
</feature>
<evidence type="ECO:0000313" key="4">
    <source>
        <dbReference type="Proteomes" id="UP000244729"/>
    </source>
</evidence>
<dbReference type="OrthoDB" id="2955631at2"/>
<dbReference type="Pfam" id="PF10011">
    <property type="entry name" value="DUF2254"/>
    <property type="match status" value="1"/>
</dbReference>
<reference evidence="3 4" key="1">
    <citation type="submission" date="2018-04" db="EMBL/GenBank/DDBJ databases">
        <authorList>
            <person name="Li J."/>
        </authorList>
    </citation>
    <scope>NUCLEOTIDE SEQUENCE [LARGE SCALE GENOMIC DNA]</scope>
    <source>
        <strain evidence="4">30A</strain>
    </source>
</reference>
<keyword evidence="2" id="KW-0472">Membrane</keyword>
<dbReference type="InterPro" id="IPR018723">
    <property type="entry name" value="DUF2254_membrane"/>
</dbReference>
<keyword evidence="4" id="KW-1185">Reference proteome</keyword>
<keyword evidence="2" id="KW-0812">Transmembrane</keyword>
<proteinExistence type="predicted"/>
<feature type="compositionally biased region" description="Polar residues" evidence="1">
    <location>
        <begin position="478"/>
        <end position="496"/>
    </location>
</feature>
<evidence type="ECO:0000313" key="3">
    <source>
        <dbReference type="EMBL" id="AWB95439.1"/>
    </source>
</evidence>
<accession>A0A2S0WVR7</accession>
<sequence length="496" mass="54541">MKHIRPNRSRLCPRIRDSVSMGQSGRRRCDGGMKINFYKQFRSISTSLWLIPVLCVLLGIVVSLSTIAVDRATDYALLPEDMVGGPEAALEILTTVATSMVNLAVLVLTIVLVVVQLAMGQFSPRIVQRLLRDRQSQFAIGLFVATFVHTLLTIREVAIGGPGEPGQVPGVAIVTTFVLSLASIAVLVIYIHHIGQALRVSALVEIAGDNTRKLINKVYPDAEPAADVADPSLVTAEESGVLTWIAHEKLVGLARRADCTLELIPALGEFVPAGGRLFRIDGDPDRVDHEQVHSCVILRLERTLEEDVAYGMRLLVDMAIRALADAPWQDPTTAVQSIDRLHDCLRELVRRQFPDGRHYDEDGELRLTEEVMCWDDYVRLAFTEIRLAGAGSPQVARRILSALEDLLTVAPEDRRPVLELHRDLVLATVARRYEDERDIELASGRDASGIGVSAREQAEDVIGQEHSSSPPHRDVPSARQSTGSNSFSRRLGSKSS</sequence>
<organism evidence="3 4">
    <name type="scientific">Agromyces badenianii</name>
    <dbReference type="NCBI Taxonomy" id="2080742"/>
    <lineage>
        <taxon>Bacteria</taxon>
        <taxon>Bacillati</taxon>
        <taxon>Actinomycetota</taxon>
        <taxon>Actinomycetes</taxon>
        <taxon>Micrococcales</taxon>
        <taxon>Microbacteriaceae</taxon>
        <taxon>Agromyces</taxon>
    </lineage>
</organism>
<evidence type="ECO:0000256" key="2">
    <source>
        <dbReference type="SAM" id="Phobius"/>
    </source>
</evidence>
<dbReference type="Proteomes" id="UP000244729">
    <property type="component" value="Chromosome"/>
</dbReference>
<keyword evidence="2" id="KW-1133">Transmembrane helix</keyword>